<gene>
    <name evidence="3" type="ORF">ENW00_08515</name>
</gene>
<dbReference type="AlphaFoldDB" id="A0A7C3MKY5"/>
<dbReference type="InterPro" id="IPR050276">
    <property type="entry name" value="MshD_Acetyltransferase"/>
</dbReference>
<name>A0A7C3MKY5_DICTH</name>
<dbReference type="SUPFAM" id="SSF55729">
    <property type="entry name" value="Acyl-CoA N-acyltransferases (Nat)"/>
    <property type="match status" value="1"/>
</dbReference>
<dbReference type="InterPro" id="IPR016181">
    <property type="entry name" value="Acyl_CoA_acyltransferase"/>
</dbReference>
<comment type="caution">
    <text evidence="3">The sequence shown here is derived from an EMBL/GenBank/DDBJ whole genome shotgun (WGS) entry which is preliminary data.</text>
</comment>
<dbReference type="InterPro" id="IPR017255">
    <property type="entry name" value="AcTrfase_GNAT_prd"/>
</dbReference>
<dbReference type="PROSITE" id="PS51186">
    <property type="entry name" value="GNAT"/>
    <property type="match status" value="1"/>
</dbReference>
<proteinExistence type="predicted"/>
<evidence type="ECO:0000256" key="1">
    <source>
        <dbReference type="SAM" id="Phobius"/>
    </source>
</evidence>
<dbReference type="Gene3D" id="3.40.630.30">
    <property type="match status" value="1"/>
</dbReference>
<feature type="domain" description="N-acetyltransferase" evidence="2">
    <location>
        <begin position="4"/>
        <end position="205"/>
    </location>
</feature>
<evidence type="ECO:0000313" key="3">
    <source>
        <dbReference type="EMBL" id="HFX14167.1"/>
    </source>
</evidence>
<feature type="transmembrane region" description="Helical" evidence="1">
    <location>
        <begin position="86"/>
        <end position="108"/>
    </location>
</feature>
<dbReference type="PANTHER" id="PTHR43617">
    <property type="entry name" value="L-AMINO ACID N-ACETYLTRANSFERASE"/>
    <property type="match status" value="1"/>
</dbReference>
<sequence length="206" mass="24337">MENLKLRKVKYSDIDRIVEIHKKAFPNFFMTQLGDKFLKKYYELVLSYSLNIFLAIEEEKYIVGFIAGFFNSSYFYSLLKKHKFDLGLAILPTLFIKPWLILVIWGNFIRVSNLSKEKPIKTMNICELASIAVDPNYTGRGLGKMLVKTFLEISKKMGAKFVYLTTDAKNNDAVNYFYQSLGFELYRTFRTRLGRIMNEYRYYFDK</sequence>
<feature type="transmembrane region" description="Helical" evidence="1">
    <location>
        <begin position="62"/>
        <end position="79"/>
    </location>
</feature>
<protein>
    <submittedName>
        <fullName evidence="3">GNAT family N-acetyltransferase</fullName>
    </submittedName>
</protein>
<keyword evidence="1" id="KW-1133">Transmembrane helix</keyword>
<dbReference type="CDD" id="cd04301">
    <property type="entry name" value="NAT_SF"/>
    <property type="match status" value="1"/>
</dbReference>
<keyword evidence="3" id="KW-0808">Transferase</keyword>
<accession>A0A7C3MKY5</accession>
<organism evidence="3">
    <name type="scientific">Dictyoglomus thermophilum</name>
    <dbReference type="NCBI Taxonomy" id="14"/>
    <lineage>
        <taxon>Bacteria</taxon>
        <taxon>Pseudomonadati</taxon>
        <taxon>Dictyoglomota</taxon>
        <taxon>Dictyoglomia</taxon>
        <taxon>Dictyoglomales</taxon>
        <taxon>Dictyoglomaceae</taxon>
        <taxon>Dictyoglomus</taxon>
    </lineage>
</organism>
<reference evidence="3" key="1">
    <citation type="journal article" date="2020" name="mSystems">
        <title>Genome- and Community-Level Interaction Insights into Carbon Utilization and Element Cycling Functions of Hydrothermarchaeota in Hydrothermal Sediment.</title>
        <authorList>
            <person name="Zhou Z."/>
            <person name="Liu Y."/>
            <person name="Xu W."/>
            <person name="Pan J."/>
            <person name="Luo Z.H."/>
            <person name="Li M."/>
        </authorList>
    </citation>
    <scope>NUCLEOTIDE SEQUENCE [LARGE SCALE GENOMIC DNA]</scope>
    <source>
        <strain evidence="3">SpSt-81</strain>
    </source>
</reference>
<dbReference type="PIRSF" id="PIRSF037663">
    <property type="entry name" value="Acetyltransf_GNAT_prd"/>
    <property type="match status" value="1"/>
</dbReference>
<keyword evidence="1" id="KW-0812">Transmembrane</keyword>
<dbReference type="InterPro" id="IPR000182">
    <property type="entry name" value="GNAT_dom"/>
</dbReference>
<dbReference type="GO" id="GO:0016747">
    <property type="term" value="F:acyltransferase activity, transferring groups other than amino-acyl groups"/>
    <property type="evidence" value="ECO:0007669"/>
    <property type="project" value="InterPro"/>
</dbReference>
<evidence type="ECO:0000259" key="2">
    <source>
        <dbReference type="PROSITE" id="PS51186"/>
    </source>
</evidence>
<dbReference type="EMBL" id="DTIN01000038">
    <property type="protein sequence ID" value="HFX14167.1"/>
    <property type="molecule type" value="Genomic_DNA"/>
</dbReference>
<dbReference type="Pfam" id="PF00583">
    <property type="entry name" value="Acetyltransf_1"/>
    <property type="match status" value="1"/>
</dbReference>
<keyword evidence="1" id="KW-0472">Membrane</keyword>